<dbReference type="RefSeq" id="XP_065662071.1">
    <property type="nucleotide sequence ID" value="XM_065805999.1"/>
</dbReference>
<protein>
    <submittedName>
        <fullName evidence="3">Ectonucleotide pyrophosphatase/phosphodiesterase family member 5</fullName>
    </submittedName>
</protein>
<dbReference type="Proteomes" id="UP001652625">
    <property type="component" value="Chromosome 09"/>
</dbReference>
<evidence type="ECO:0000313" key="3">
    <source>
        <dbReference type="RefSeq" id="XP_065662071.1"/>
    </source>
</evidence>
<dbReference type="GeneID" id="100201941"/>
<sequence length="414" mass="47960">MICFVFFLYFNIFINVSLIKSERQKLLLVSLDGFRWDFQKKGYTPNLDWIVKHGVTVDYVVNVFPTITYPNHQTIVTGLYPEHHGIIGNAMFNKKTGKLFDMLSEETWNQSTPIWIENQLNGFESGLCYWPGHNILFNGMKANYTADDKYADPYTSPQENKIMPLEKRISLVINWLKKPNVTFVGFYYEEPDETAHKIGVDVETKKELGNIIFKTDKMIGELIKEINKENITVNLIIVGDHGHTTLSYKKVIYLDKYINLDDALSISGTTFVYIFAKTGCLKHIYNGLKAGQDHFKVFLKENIPEELHLKNSDRAPDILVISSHGWTILKSKNSKEWFQETNDYWKIGDHGYEPEFKSMNTVFYAFGPAFKKNYKSQSVRIIDLYSLMCKVLKIPPRKNDGNETMVTQFLNKNT</sequence>
<dbReference type="PANTHER" id="PTHR10151:SF120">
    <property type="entry name" value="BIS(5'-ADENOSYL)-TRIPHOSPHATASE"/>
    <property type="match status" value="1"/>
</dbReference>
<dbReference type="InterPro" id="IPR017850">
    <property type="entry name" value="Alkaline_phosphatase_core_sf"/>
</dbReference>
<dbReference type="SUPFAM" id="SSF53649">
    <property type="entry name" value="Alkaline phosphatase-like"/>
    <property type="match status" value="1"/>
</dbReference>
<feature type="chain" id="PRO_5046019965" evidence="1">
    <location>
        <begin position="22"/>
        <end position="414"/>
    </location>
</feature>
<evidence type="ECO:0000313" key="2">
    <source>
        <dbReference type="Proteomes" id="UP001652625"/>
    </source>
</evidence>
<dbReference type="Gene3D" id="3.40.720.10">
    <property type="entry name" value="Alkaline Phosphatase, subunit A"/>
    <property type="match status" value="1"/>
</dbReference>
<gene>
    <name evidence="3" type="primary">LOC100201941</name>
</gene>
<evidence type="ECO:0000256" key="1">
    <source>
        <dbReference type="SAM" id="SignalP"/>
    </source>
</evidence>
<feature type="signal peptide" evidence="1">
    <location>
        <begin position="1"/>
        <end position="21"/>
    </location>
</feature>
<accession>A0ABM4CJZ9</accession>
<dbReference type="CDD" id="cd16018">
    <property type="entry name" value="Enpp"/>
    <property type="match status" value="1"/>
</dbReference>
<keyword evidence="2" id="KW-1185">Reference proteome</keyword>
<organism evidence="2 3">
    <name type="scientific">Hydra vulgaris</name>
    <name type="common">Hydra</name>
    <name type="synonym">Hydra attenuata</name>
    <dbReference type="NCBI Taxonomy" id="6087"/>
    <lineage>
        <taxon>Eukaryota</taxon>
        <taxon>Metazoa</taxon>
        <taxon>Cnidaria</taxon>
        <taxon>Hydrozoa</taxon>
        <taxon>Hydroidolina</taxon>
        <taxon>Anthoathecata</taxon>
        <taxon>Aplanulata</taxon>
        <taxon>Hydridae</taxon>
        <taxon>Hydra</taxon>
    </lineage>
</organism>
<dbReference type="InterPro" id="IPR002591">
    <property type="entry name" value="Phosphodiest/P_Trfase"/>
</dbReference>
<dbReference type="Gene3D" id="3.30.1360.180">
    <property type="match status" value="1"/>
</dbReference>
<name>A0ABM4CJZ9_HYDVU</name>
<reference evidence="3" key="1">
    <citation type="submission" date="2025-08" db="UniProtKB">
        <authorList>
            <consortium name="RefSeq"/>
        </authorList>
    </citation>
    <scope>IDENTIFICATION</scope>
</reference>
<proteinExistence type="predicted"/>
<keyword evidence="1" id="KW-0732">Signal</keyword>
<dbReference type="Pfam" id="PF01663">
    <property type="entry name" value="Phosphodiest"/>
    <property type="match status" value="1"/>
</dbReference>
<dbReference type="PANTHER" id="PTHR10151">
    <property type="entry name" value="ECTONUCLEOTIDE PYROPHOSPHATASE/PHOSPHODIESTERASE"/>
    <property type="match status" value="1"/>
</dbReference>